<evidence type="ECO:0000259" key="7">
    <source>
        <dbReference type="Pfam" id="PF04545"/>
    </source>
</evidence>
<comment type="similarity">
    <text evidence="1">Belongs to the sigma-70 factor family. ECF subfamily.</text>
</comment>
<accession>A0ABX2ZUZ1</accession>
<sequence length="188" mass="22374">MSERIDKNRLEELFNNHSSMVYRTAYFLTKSKVLADDITQETFIRIIKKFHLFDQTKAIEPWIYRMTVNITRNMIRMQKIKKLFGIHYDVPTENEVEQSILQNEMEDHLWIEINLLPQKSKEVIVLHYYLELKLDEVAVSLNIPIGTCKSRLNYALTKLRNRLSKNELFKVEEKLKEGELSGGKQSYF</sequence>
<dbReference type="PANTHER" id="PTHR43133:SF51">
    <property type="entry name" value="RNA POLYMERASE SIGMA FACTOR"/>
    <property type="match status" value="1"/>
</dbReference>
<reference evidence="8 9" key="1">
    <citation type="submission" date="2016-07" db="EMBL/GenBank/DDBJ databases">
        <authorList>
            <person name="Townsley L."/>
            <person name="Shank E.A."/>
        </authorList>
    </citation>
    <scope>NUCLEOTIDE SEQUENCE [LARGE SCALE GENOMIC DNA]</scope>
    <source>
        <strain evidence="8 9">CH01</strain>
    </source>
</reference>
<keyword evidence="5" id="KW-0804">Transcription</keyword>
<dbReference type="InterPro" id="IPR014284">
    <property type="entry name" value="RNA_pol_sigma-70_dom"/>
</dbReference>
<gene>
    <name evidence="8" type="ORF">BED47_03530</name>
</gene>
<evidence type="ECO:0000256" key="5">
    <source>
        <dbReference type="ARBA" id="ARBA00023163"/>
    </source>
</evidence>
<feature type="domain" description="RNA polymerase sigma-70 region 4" evidence="7">
    <location>
        <begin position="115"/>
        <end position="161"/>
    </location>
</feature>
<name>A0ABX2ZUZ1_9BACI</name>
<evidence type="ECO:0000313" key="8">
    <source>
        <dbReference type="EMBL" id="ODG93373.1"/>
    </source>
</evidence>
<dbReference type="RefSeq" id="WP_069032449.1">
    <property type="nucleotide sequence ID" value="NZ_MDKC01000002.1"/>
</dbReference>
<keyword evidence="2" id="KW-0805">Transcription regulation</keyword>
<dbReference type="EMBL" id="MDKC01000002">
    <property type="protein sequence ID" value="ODG93373.1"/>
    <property type="molecule type" value="Genomic_DNA"/>
</dbReference>
<evidence type="ECO:0000313" key="9">
    <source>
        <dbReference type="Proteomes" id="UP000094580"/>
    </source>
</evidence>
<evidence type="ECO:0000259" key="6">
    <source>
        <dbReference type="Pfam" id="PF04542"/>
    </source>
</evidence>
<keyword evidence="9" id="KW-1185">Reference proteome</keyword>
<dbReference type="CDD" id="cd06171">
    <property type="entry name" value="Sigma70_r4"/>
    <property type="match status" value="1"/>
</dbReference>
<dbReference type="PANTHER" id="PTHR43133">
    <property type="entry name" value="RNA POLYMERASE ECF-TYPE SIGMA FACTO"/>
    <property type="match status" value="1"/>
</dbReference>
<keyword evidence="4" id="KW-0238">DNA-binding</keyword>
<protein>
    <submittedName>
        <fullName evidence="8">RNA polymerase subunit sigma-70</fullName>
    </submittedName>
</protein>
<dbReference type="Gene3D" id="1.10.1740.10">
    <property type="match status" value="1"/>
</dbReference>
<dbReference type="InterPro" id="IPR013325">
    <property type="entry name" value="RNA_pol_sigma_r2"/>
</dbReference>
<dbReference type="Proteomes" id="UP000094580">
    <property type="component" value="Unassembled WGS sequence"/>
</dbReference>
<dbReference type="NCBIfam" id="TIGR02937">
    <property type="entry name" value="sigma70-ECF"/>
    <property type="match status" value="1"/>
</dbReference>
<dbReference type="SUPFAM" id="SSF88946">
    <property type="entry name" value="Sigma2 domain of RNA polymerase sigma factors"/>
    <property type="match status" value="1"/>
</dbReference>
<proteinExistence type="inferred from homology"/>
<dbReference type="Pfam" id="PF04545">
    <property type="entry name" value="Sigma70_r4"/>
    <property type="match status" value="1"/>
</dbReference>
<organism evidence="8 9">
    <name type="scientific">Gottfriedia luciferensis</name>
    <dbReference type="NCBI Taxonomy" id="178774"/>
    <lineage>
        <taxon>Bacteria</taxon>
        <taxon>Bacillati</taxon>
        <taxon>Bacillota</taxon>
        <taxon>Bacilli</taxon>
        <taxon>Bacillales</taxon>
        <taxon>Bacillaceae</taxon>
        <taxon>Gottfriedia</taxon>
    </lineage>
</organism>
<feature type="domain" description="RNA polymerase sigma-70 region 2" evidence="6">
    <location>
        <begin position="13"/>
        <end position="79"/>
    </location>
</feature>
<dbReference type="InterPro" id="IPR036388">
    <property type="entry name" value="WH-like_DNA-bd_sf"/>
</dbReference>
<dbReference type="InterPro" id="IPR007627">
    <property type="entry name" value="RNA_pol_sigma70_r2"/>
</dbReference>
<dbReference type="InterPro" id="IPR039425">
    <property type="entry name" value="RNA_pol_sigma-70-like"/>
</dbReference>
<evidence type="ECO:0000256" key="3">
    <source>
        <dbReference type="ARBA" id="ARBA00023082"/>
    </source>
</evidence>
<evidence type="ECO:0000256" key="2">
    <source>
        <dbReference type="ARBA" id="ARBA00023015"/>
    </source>
</evidence>
<dbReference type="Gene3D" id="1.10.10.10">
    <property type="entry name" value="Winged helix-like DNA-binding domain superfamily/Winged helix DNA-binding domain"/>
    <property type="match status" value="1"/>
</dbReference>
<evidence type="ECO:0000256" key="1">
    <source>
        <dbReference type="ARBA" id="ARBA00010641"/>
    </source>
</evidence>
<dbReference type="InterPro" id="IPR013324">
    <property type="entry name" value="RNA_pol_sigma_r3/r4-like"/>
</dbReference>
<dbReference type="SUPFAM" id="SSF88659">
    <property type="entry name" value="Sigma3 and sigma4 domains of RNA polymerase sigma factors"/>
    <property type="match status" value="1"/>
</dbReference>
<keyword evidence="3" id="KW-0731">Sigma factor</keyword>
<comment type="caution">
    <text evidence="8">The sequence shown here is derived from an EMBL/GenBank/DDBJ whole genome shotgun (WGS) entry which is preliminary data.</text>
</comment>
<evidence type="ECO:0000256" key="4">
    <source>
        <dbReference type="ARBA" id="ARBA00023125"/>
    </source>
</evidence>
<dbReference type="InterPro" id="IPR007630">
    <property type="entry name" value="RNA_pol_sigma70_r4"/>
</dbReference>
<dbReference type="Pfam" id="PF04542">
    <property type="entry name" value="Sigma70_r2"/>
    <property type="match status" value="1"/>
</dbReference>